<dbReference type="Pfam" id="PF21172">
    <property type="entry name" value="CueP"/>
    <property type="match status" value="1"/>
</dbReference>
<dbReference type="EMBL" id="JAUHPV010000002">
    <property type="protein sequence ID" value="MDN4472065.1"/>
    <property type="molecule type" value="Genomic_DNA"/>
</dbReference>
<comment type="caution">
    <text evidence="2">The sequence shown here is derived from an EMBL/GenBank/DDBJ whole genome shotgun (WGS) entry which is preliminary data.</text>
</comment>
<organism evidence="2 3">
    <name type="scientific">Demequina zhanjiangensis</name>
    <dbReference type="NCBI Taxonomy" id="3051659"/>
    <lineage>
        <taxon>Bacteria</taxon>
        <taxon>Bacillati</taxon>
        <taxon>Actinomycetota</taxon>
        <taxon>Actinomycetes</taxon>
        <taxon>Micrococcales</taxon>
        <taxon>Demequinaceae</taxon>
        <taxon>Demequina</taxon>
    </lineage>
</organism>
<keyword evidence="3" id="KW-1185">Reference proteome</keyword>
<dbReference type="Proteomes" id="UP001172738">
    <property type="component" value="Unassembled WGS sequence"/>
</dbReference>
<evidence type="ECO:0000313" key="3">
    <source>
        <dbReference type="Proteomes" id="UP001172738"/>
    </source>
</evidence>
<protein>
    <submittedName>
        <fullName evidence="2">CueP family metal-binding protein</fullName>
    </submittedName>
</protein>
<accession>A0ABT8FYU1</accession>
<dbReference type="PROSITE" id="PS51257">
    <property type="entry name" value="PROKAR_LIPOPROTEIN"/>
    <property type="match status" value="1"/>
</dbReference>
<dbReference type="InterPro" id="IPR047808">
    <property type="entry name" value="CueP-like"/>
</dbReference>
<keyword evidence="1" id="KW-0732">Signal</keyword>
<reference evidence="2" key="1">
    <citation type="submission" date="2023-06" db="EMBL/GenBank/DDBJ databases">
        <title>SYSU T00b26.</title>
        <authorList>
            <person name="Gao L."/>
            <person name="Fang B.-Z."/>
            <person name="Li W.-J."/>
        </authorList>
    </citation>
    <scope>NUCLEOTIDE SEQUENCE</scope>
    <source>
        <strain evidence="2">SYSU T00b26</strain>
    </source>
</reference>
<sequence length="212" mass="22159">MSSRTTLTRALRTLTAGTIAAAAALTLAACSTDEPAASPGTSDDAVAEAPADDSALATLGLDGADARTIIDTLDALPRDERPETLYASIRPDALLVTDGDGEETSIATPDDAFYVSLAPYVNQTHDCYFHSLTTCTGEIQNEEVHVVVTDDATGEVLLDETRTTFDNGFVGLWLPRDLDTTVTIEKDGLSASAAVSTGDPEDATCITTMQLA</sequence>
<gene>
    <name evidence="2" type="ORF">QQX04_03540</name>
</gene>
<evidence type="ECO:0000256" key="1">
    <source>
        <dbReference type="SAM" id="SignalP"/>
    </source>
</evidence>
<name>A0ABT8FYU1_9MICO</name>
<proteinExistence type="predicted"/>
<feature type="signal peptide" evidence="1">
    <location>
        <begin position="1"/>
        <end position="28"/>
    </location>
</feature>
<evidence type="ECO:0000313" key="2">
    <source>
        <dbReference type="EMBL" id="MDN4472065.1"/>
    </source>
</evidence>
<dbReference type="NCBIfam" id="NF038094">
    <property type="entry name" value="CueP_fam"/>
    <property type="match status" value="1"/>
</dbReference>
<feature type="chain" id="PRO_5046155907" evidence="1">
    <location>
        <begin position="29"/>
        <end position="212"/>
    </location>
</feature>
<dbReference type="RefSeq" id="WP_301126334.1">
    <property type="nucleotide sequence ID" value="NZ_JAUHPV010000002.1"/>
</dbReference>
<dbReference type="Gene3D" id="2.60.40.3700">
    <property type="match status" value="1"/>
</dbReference>